<dbReference type="SUPFAM" id="SSF52540">
    <property type="entry name" value="P-loop containing nucleoside triphosphate hydrolases"/>
    <property type="match status" value="1"/>
</dbReference>
<dbReference type="EMBL" id="PFAN01000133">
    <property type="protein sequence ID" value="PIR94713.1"/>
    <property type="molecule type" value="Genomic_DNA"/>
</dbReference>
<dbReference type="PANTHER" id="PTHR30486">
    <property type="entry name" value="TWITCHING MOTILITY PROTEIN PILT"/>
    <property type="match status" value="1"/>
</dbReference>
<reference evidence="4" key="1">
    <citation type="submission" date="2017-09" db="EMBL/GenBank/DDBJ databases">
        <title>Depth-based differentiation of microbial function through sediment-hosted aquifers and enrichment of novel symbionts in the deep terrestrial subsurface.</title>
        <authorList>
            <person name="Probst A.J."/>
            <person name="Ladd B."/>
            <person name="Jarett J.K."/>
            <person name="Geller-Mcgrath D.E."/>
            <person name="Sieber C.M.K."/>
            <person name="Emerson J.B."/>
            <person name="Anantharaman K."/>
            <person name="Thomas B.C."/>
            <person name="Malmstrom R."/>
            <person name="Stieglmeier M."/>
            <person name="Klingl A."/>
            <person name="Woyke T."/>
            <person name="Ryan C.M."/>
            <person name="Banfield J.F."/>
        </authorList>
    </citation>
    <scope>NUCLEOTIDE SEQUENCE [LARGE SCALE GENOMIC DNA]</scope>
</reference>
<evidence type="ECO:0000313" key="4">
    <source>
        <dbReference type="Proteomes" id="UP000228614"/>
    </source>
</evidence>
<dbReference type="Gene3D" id="3.40.50.300">
    <property type="entry name" value="P-loop containing nucleotide triphosphate hydrolases"/>
    <property type="match status" value="1"/>
</dbReference>
<accession>A0A2H0V6K8</accession>
<sequence length="357" mass="39679">MEVYNILFNRLLSETAKQQASDLHLSVGSIPVLRKDGRLASLENEKIIEQETLSQIIDSFLTEEEQKSLSIKREITVVKELGGHFRFKINVYYQRNLLAASFRLITETVRDLAALNLPETLGDFTRLSNGLLIVAGIYGSGKTTTIASLVENINQTQKKRVITLENFIEKFFVSKKSIIEQREIKKDVSGLVEGLKYCQTQDVDVLVISDIIDEFAQAIPLILEIASGSSLVILELNADSSVRVIEKIFESFPANKIDSAKILFADVLKGVIVQRLLPKNGGGQILAYELLVVNSAVASIIRENKLRQLETIIQTSGNEGMISMNTSLVNLVRSGQITSEDAFAAASRKEEFNIMNK</sequence>
<protein>
    <recommendedName>
        <fullName evidence="2">Bacterial type II secretion system protein E domain-containing protein</fullName>
    </recommendedName>
</protein>
<comment type="similarity">
    <text evidence="1">Belongs to the GSP E family.</text>
</comment>
<gene>
    <name evidence="3" type="ORF">COT95_02705</name>
</gene>
<dbReference type="Gene3D" id="3.30.450.90">
    <property type="match status" value="1"/>
</dbReference>
<dbReference type="InterPro" id="IPR001482">
    <property type="entry name" value="T2SS/T4SS_dom"/>
</dbReference>
<dbReference type="Pfam" id="PF00437">
    <property type="entry name" value="T2SSE"/>
    <property type="match status" value="1"/>
</dbReference>
<evidence type="ECO:0000256" key="1">
    <source>
        <dbReference type="ARBA" id="ARBA00006611"/>
    </source>
</evidence>
<organism evidence="3 4">
    <name type="scientific">Candidatus Falkowbacteria bacterium CG10_big_fil_rev_8_21_14_0_10_37_6</name>
    <dbReference type="NCBI Taxonomy" id="1974563"/>
    <lineage>
        <taxon>Bacteria</taxon>
        <taxon>Candidatus Falkowiibacteriota</taxon>
    </lineage>
</organism>
<evidence type="ECO:0000259" key="2">
    <source>
        <dbReference type="Pfam" id="PF00437"/>
    </source>
</evidence>
<proteinExistence type="inferred from homology"/>
<name>A0A2H0V6K8_9BACT</name>
<dbReference type="GO" id="GO:0016887">
    <property type="term" value="F:ATP hydrolysis activity"/>
    <property type="evidence" value="ECO:0007669"/>
    <property type="project" value="InterPro"/>
</dbReference>
<comment type="caution">
    <text evidence="3">The sequence shown here is derived from an EMBL/GenBank/DDBJ whole genome shotgun (WGS) entry which is preliminary data.</text>
</comment>
<dbReference type="Proteomes" id="UP000228614">
    <property type="component" value="Unassembled WGS sequence"/>
</dbReference>
<feature type="domain" description="Bacterial type II secretion system protein E" evidence="2">
    <location>
        <begin position="99"/>
        <end position="278"/>
    </location>
</feature>
<dbReference type="InterPro" id="IPR050921">
    <property type="entry name" value="T4SS_GSP_E_ATPase"/>
</dbReference>
<dbReference type="InterPro" id="IPR027417">
    <property type="entry name" value="P-loop_NTPase"/>
</dbReference>
<dbReference type="AlphaFoldDB" id="A0A2H0V6K8"/>
<evidence type="ECO:0000313" key="3">
    <source>
        <dbReference type="EMBL" id="PIR94713.1"/>
    </source>
</evidence>